<keyword evidence="2" id="KW-1185">Reference proteome</keyword>
<sequence>MGQCRQEMFAWSYLTHYKQKTAHSATCCLGGCLLFYQDCATIKAVSILEQGESGEHNHVKVRILYKTIKFFNIKLAHPSIYRPDMLEKGKSHL</sequence>
<name>A0ABV0Z0M9_9TELE</name>
<organism evidence="1 2">
    <name type="scientific">Ameca splendens</name>
    <dbReference type="NCBI Taxonomy" id="208324"/>
    <lineage>
        <taxon>Eukaryota</taxon>
        <taxon>Metazoa</taxon>
        <taxon>Chordata</taxon>
        <taxon>Craniata</taxon>
        <taxon>Vertebrata</taxon>
        <taxon>Euteleostomi</taxon>
        <taxon>Actinopterygii</taxon>
        <taxon>Neopterygii</taxon>
        <taxon>Teleostei</taxon>
        <taxon>Neoteleostei</taxon>
        <taxon>Acanthomorphata</taxon>
        <taxon>Ovalentaria</taxon>
        <taxon>Atherinomorphae</taxon>
        <taxon>Cyprinodontiformes</taxon>
        <taxon>Goodeidae</taxon>
        <taxon>Ameca</taxon>
    </lineage>
</organism>
<accession>A0ABV0Z0M9</accession>
<comment type="caution">
    <text evidence="1">The sequence shown here is derived from an EMBL/GenBank/DDBJ whole genome shotgun (WGS) entry which is preliminary data.</text>
</comment>
<protein>
    <submittedName>
        <fullName evidence="1">Uncharacterized protein</fullName>
    </submittedName>
</protein>
<dbReference type="Proteomes" id="UP001469553">
    <property type="component" value="Unassembled WGS sequence"/>
</dbReference>
<evidence type="ECO:0000313" key="1">
    <source>
        <dbReference type="EMBL" id="MEQ2299708.1"/>
    </source>
</evidence>
<proteinExistence type="predicted"/>
<evidence type="ECO:0000313" key="2">
    <source>
        <dbReference type="Proteomes" id="UP001469553"/>
    </source>
</evidence>
<dbReference type="EMBL" id="JAHRIP010048387">
    <property type="protein sequence ID" value="MEQ2299708.1"/>
    <property type="molecule type" value="Genomic_DNA"/>
</dbReference>
<reference evidence="1 2" key="1">
    <citation type="submission" date="2021-06" db="EMBL/GenBank/DDBJ databases">
        <authorList>
            <person name="Palmer J.M."/>
        </authorList>
    </citation>
    <scope>NUCLEOTIDE SEQUENCE [LARGE SCALE GENOMIC DNA]</scope>
    <source>
        <strain evidence="1 2">AS_MEX2019</strain>
        <tissue evidence="1">Muscle</tissue>
    </source>
</reference>
<gene>
    <name evidence="1" type="ORF">AMECASPLE_017892</name>
</gene>